<reference evidence="2" key="1">
    <citation type="submission" date="2020-11" db="EMBL/GenBank/DDBJ databases">
        <authorList>
            <consortium name="DOE Joint Genome Institute"/>
            <person name="Ahrendt S."/>
            <person name="Riley R."/>
            <person name="Andreopoulos W."/>
            <person name="Labutti K."/>
            <person name="Pangilinan J."/>
            <person name="Ruiz-Duenas F.J."/>
            <person name="Barrasa J.M."/>
            <person name="Sanchez-Garcia M."/>
            <person name="Camarero S."/>
            <person name="Miyauchi S."/>
            <person name="Serrano A."/>
            <person name="Linde D."/>
            <person name="Babiker R."/>
            <person name="Drula E."/>
            <person name="Ayuso-Fernandez I."/>
            <person name="Pacheco R."/>
            <person name="Padilla G."/>
            <person name="Ferreira P."/>
            <person name="Barriuso J."/>
            <person name="Kellner H."/>
            <person name="Castanera R."/>
            <person name="Alfaro M."/>
            <person name="Ramirez L."/>
            <person name="Pisabarro A.G."/>
            <person name="Kuo A."/>
            <person name="Tritt A."/>
            <person name="Lipzen A."/>
            <person name="He G."/>
            <person name="Yan M."/>
            <person name="Ng V."/>
            <person name="Cullen D."/>
            <person name="Martin F."/>
            <person name="Rosso M.-N."/>
            <person name="Henrissat B."/>
            <person name="Hibbett D."/>
            <person name="Martinez A.T."/>
            <person name="Grigoriev I.V."/>
        </authorList>
    </citation>
    <scope>NUCLEOTIDE SEQUENCE</scope>
    <source>
        <strain evidence="2">CBS 247.69</strain>
    </source>
</reference>
<keyword evidence="3" id="KW-1185">Reference proteome</keyword>
<sequence length="262" mass="29284">MTEYDYSPEAYERYTRTQQRIAEWVDRTEEQRPHFGSADAPRTWGVASPLLQSATKDTYANSHRSPGPMQPLRPMNVQQQSVAQQQQYQSPHKHSSHRSSHGHKPHRSAYVVTTPPATVPGYAYIYTNPQGTPGVMIVPPKGSVAASPPPTYYQPQSSAPVSGYAFPQSAPAAGSFTYAPPAQTQTQNRPQIQQIYSQASVPQVQSQTQYAQSVYPPVIYPLTPYTAYPQQTQAAVQPQPQIIFEVSSRKKHRRSESSRRSR</sequence>
<feature type="region of interest" description="Disordered" evidence="1">
    <location>
        <begin position="231"/>
        <end position="262"/>
    </location>
</feature>
<dbReference type="OrthoDB" id="2976199at2759"/>
<feature type="compositionally biased region" description="Low complexity" evidence="1">
    <location>
        <begin position="231"/>
        <end position="241"/>
    </location>
</feature>
<accession>A0A9P5XXB2</accession>
<feature type="compositionally biased region" description="Basic and acidic residues" evidence="1">
    <location>
        <begin position="24"/>
        <end position="33"/>
    </location>
</feature>
<protein>
    <submittedName>
        <fullName evidence="2">Uncharacterized protein</fullName>
    </submittedName>
</protein>
<feature type="compositionally biased region" description="Low complexity" evidence="1">
    <location>
        <begin position="77"/>
        <end position="90"/>
    </location>
</feature>
<evidence type="ECO:0000256" key="1">
    <source>
        <dbReference type="SAM" id="MobiDB-lite"/>
    </source>
</evidence>
<feature type="region of interest" description="Disordered" evidence="1">
    <location>
        <begin position="24"/>
        <end position="108"/>
    </location>
</feature>
<proteinExistence type="predicted"/>
<dbReference type="EMBL" id="MU150378">
    <property type="protein sequence ID" value="KAF9457291.1"/>
    <property type="molecule type" value="Genomic_DNA"/>
</dbReference>
<name>A0A9P5XXB2_9AGAR</name>
<feature type="compositionally biased region" description="Basic residues" evidence="1">
    <location>
        <begin position="91"/>
        <end position="107"/>
    </location>
</feature>
<gene>
    <name evidence="2" type="ORF">BDZ94DRAFT_254199</name>
</gene>
<evidence type="ECO:0000313" key="2">
    <source>
        <dbReference type="EMBL" id="KAF9457291.1"/>
    </source>
</evidence>
<feature type="compositionally biased region" description="Polar residues" evidence="1">
    <location>
        <begin position="50"/>
        <end position="64"/>
    </location>
</feature>
<dbReference type="Proteomes" id="UP000807353">
    <property type="component" value="Unassembled WGS sequence"/>
</dbReference>
<dbReference type="AlphaFoldDB" id="A0A9P5XXB2"/>
<evidence type="ECO:0000313" key="3">
    <source>
        <dbReference type="Proteomes" id="UP000807353"/>
    </source>
</evidence>
<organism evidence="2 3">
    <name type="scientific">Collybia nuda</name>
    <dbReference type="NCBI Taxonomy" id="64659"/>
    <lineage>
        <taxon>Eukaryota</taxon>
        <taxon>Fungi</taxon>
        <taxon>Dikarya</taxon>
        <taxon>Basidiomycota</taxon>
        <taxon>Agaricomycotina</taxon>
        <taxon>Agaricomycetes</taxon>
        <taxon>Agaricomycetidae</taxon>
        <taxon>Agaricales</taxon>
        <taxon>Tricholomatineae</taxon>
        <taxon>Clitocybaceae</taxon>
        <taxon>Collybia</taxon>
    </lineage>
</organism>
<comment type="caution">
    <text evidence="2">The sequence shown here is derived from an EMBL/GenBank/DDBJ whole genome shotgun (WGS) entry which is preliminary data.</text>
</comment>